<dbReference type="CDD" id="cd06171">
    <property type="entry name" value="Sigma70_r4"/>
    <property type="match status" value="1"/>
</dbReference>
<dbReference type="AlphaFoldDB" id="A0A1G9A2M0"/>
<accession>A0A1G9A2M0</accession>
<dbReference type="InterPro" id="IPR007627">
    <property type="entry name" value="RNA_pol_sigma70_r2"/>
</dbReference>
<dbReference type="NCBIfam" id="TIGR02950">
    <property type="entry name" value="SigM_subfam"/>
    <property type="match status" value="1"/>
</dbReference>
<keyword evidence="10" id="KW-1185">Reference proteome</keyword>
<dbReference type="GO" id="GO:0006950">
    <property type="term" value="P:response to stress"/>
    <property type="evidence" value="ECO:0007669"/>
    <property type="project" value="UniProtKB-ARBA"/>
</dbReference>
<dbReference type="Pfam" id="PF04542">
    <property type="entry name" value="Sigma70_r2"/>
    <property type="match status" value="1"/>
</dbReference>
<dbReference type="EMBL" id="FNFL01000003">
    <property type="protein sequence ID" value="SDK21501.1"/>
    <property type="molecule type" value="Genomic_DNA"/>
</dbReference>
<dbReference type="InterPro" id="IPR013324">
    <property type="entry name" value="RNA_pol_sigma_r3/r4-like"/>
</dbReference>
<dbReference type="InterPro" id="IPR000838">
    <property type="entry name" value="RNA_pol_sigma70_ECF_CS"/>
</dbReference>
<name>A0A1G9A2M0_9BACI</name>
<dbReference type="SUPFAM" id="SSF88659">
    <property type="entry name" value="Sigma3 and sigma4 domains of RNA polymerase sigma factors"/>
    <property type="match status" value="1"/>
</dbReference>
<dbReference type="InterPro" id="IPR036388">
    <property type="entry name" value="WH-like_DNA-bd_sf"/>
</dbReference>
<dbReference type="STRING" id="407036.SAMN05216243_2372"/>
<dbReference type="Pfam" id="PF08281">
    <property type="entry name" value="Sigma70_r4_2"/>
    <property type="match status" value="1"/>
</dbReference>
<dbReference type="InterPro" id="IPR013325">
    <property type="entry name" value="RNA_pol_sigma_r2"/>
</dbReference>
<keyword evidence="3 6" id="KW-0731">Sigma factor</keyword>
<dbReference type="PROSITE" id="PS01063">
    <property type="entry name" value="SIGMA70_ECF"/>
    <property type="match status" value="1"/>
</dbReference>
<comment type="similarity">
    <text evidence="1 6">Belongs to the sigma-70 factor family. ECF subfamily.</text>
</comment>
<dbReference type="InterPro" id="IPR039425">
    <property type="entry name" value="RNA_pol_sigma-70-like"/>
</dbReference>
<dbReference type="SUPFAM" id="SSF88946">
    <property type="entry name" value="Sigma2 domain of RNA polymerase sigma factors"/>
    <property type="match status" value="1"/>
</dbReference>
<evidence type="ECO:0000256" key="6">
    <source>
        <dbReference type="RuleBase" id="RU000716"/>
    </source>
</evidence>
<evidence type="ECO:0000259" key="8">
    <source>
        <dbReference type="Pfam" id="PF08281"/>
    </source>
</evidence>
<evidence type="ECO:0000256" key="3">
    <source>
        <dbReference type="ARBA" id="ARBA00023082"/>
    </source>
</evidence>
<proteinExistence type="inferred from homology"/>
<dbReference type="OrthoDB" id="9795666at2"/>
<dbReference type="GO" id="GO:0016987">
    <property type="term" value="F:sigma factor activity"/>
    <property type="evidence" value="ECO:0007669"/>
    <property type="project" value="UniProtKB-KW"/>
</dbReference>
<dbReference type="PANTHER" id="PTHR43133:SF52">
    <property type="entry name" value="ECF RNA POLYMERASE SIGMA FACTOR SIGL"/>
    <property type="match status" value="1"/>
</dbReference>
<organism evidence="9 10">
    <name type="scientific">Sediminibacillus albus</name>
    <dbReference type="NCBI Taxonomy" id="407036"/>
    <lineage>
        <taxon>Bacteria</taxon>
        <taxon>Bacillati</taxon>
        <taxon>Bacillota</taxon>
        <taxon>Bacilli</taxon>
        <taxon>Bacillales</taxon>
        <taxon>Bacillaceae</taxon>
        <taxon>Sediminibacillus</taxon>
    </lineage>
</organism>
<dbReference type="InterPro" id="IPR014296">
    <property type="entry name" value="RNA_pol_sigma-M_bacilli"/>
</dbReference>
<dbReference type="InterPro" id="IPR014284">
    <property type="entry name" value="RNA_pol_sigma-70_dom"/>
</dbReference>
<feature type="domain" description="RNA polymerase sigma factor 70 region 4 type 2" evidence="8">
    <location>
        <begin position="105"/>
        <end position="156"/>
    </location>
</feature>
<evidence type="ECO:0000256" key="4">
    <source>
        <dbReference type="ARBA" id="ARBA00023125"/>
    </source>
</evidence>
<dbReference type="NCBIfam" id="TIGR02937">
    <property type="entry name" value="sigma70-ECF"/>
    <property type="match status" value="1"/>
</dbReference>
<dbReference type="GO" id="GO:0006352">
    <property type="term" value="P:DNA-templated transcription initiation"/>
    <property type="evidence" value="ECO:0007669"/>
    <property type="project" value="InterPro"/>
</dbReference>
<reference evidence="9 10" key="1">
    <citation type="submission" date="2016-10" db="EMBL/GenBank/DDBJ databases">
        <authorList>
            <person name="de Groot N.N."/>
        </authorList>
    </citation>
    <scope>NUCLEOTIDE SEQUENCE [LARGE SCALE GENOMIC DNA]</scope>
    <source>
        <strain evidence="9 10">CGMCC 1.6502</strain>
    </source>
</reference>
<sequence>MDNQSLDTIYRSYMIDIYRYLLSLCGDSYLAEDIVQETFLRAFLYIEDINNINNIKPWLFSVAYHTFVDVKRKAKFNVIKEDYFFGNIMQMDSPEKKVILKKQVQEIRQIINKMKEKQKHAILLVDFHQLSYQEAATVMSVNVPHLKVLLFRARKAVVKRQYERSKFDE</sequence>
<dbReference type="Proteomes" id="UP000198694">
    <property type="component" value="Unassembled WGS sequence"/>
</dbReference>
<keyword evidence="4 6" id="KW-0238">DNA-binding</keyword>
<protein>
    <recommendedName>
        <fullName evidence="6">RNA polymerase sigma factor</fullName>
    </recommendedName>
</protein>
<dbReference type="InterPro" id="IPR013249">
    <property type="entry name" value="RNA_pol_sigma70_r4_t2"/>
</dbReference>
<dbReference type="RefSeq" id="WP_093214368.1">
    <property type="nucleotide sequence ID" value="NZ_FNFL01000003.1"/>
</dbReference>
<dbReference type="GO" id="GO:0003677">
    <property type="term" value="F:DNA binding"/>
    <property type="evidence" value="ECO:0007669"/>
    <property type="project" value="UniProtKB-KW"/>
</dbReference>
<evidence type="ECO:0000256" key="5">
    <source>
        <dbReference type="ARBA" id="ARBA00023163"/>
    </source>
</evidence>
<evidence type="ECO:0000313" key="9">
    <source>
        <dbReference type="EMBL" id="SDK21501.1"/>
    </source>
</evidence>
<dbReference type="Gene3D" id="1.10.1740.10">
    <property type="match status" value="1"/>
</dbReference>
<keyword evidence="2 6" id="KW-0805">Transcription regulation</keyword>
<dbReference type="PANTHER" id="PTHR43133">
    <property type="entry name" value="RNA POLYMERASE ECF-TYPE SIGMA FACTO"/>
    <property type="match status" value="1"/>
</dbReference>
<dbReference type="Gene3D" id="1.10.10.10">
    <property type="entry name" value="Winged helix-like DNA-binding domain superfamily/Winged helix DNA-binding domain"/>
    <property type="match status" value="1"/>
</dbReference>
<feature type="domain" description="RNA polymerase sigma-70 region 2" evidence="7">
    <location>
        <begin position="9"/>
        <end position="75"/>
    </location>
</feature>
<evidence type="ECO:0000313" key="10">
    <source>
        <dbReference type="Proteomes" id="UP000198694"/>
    </source>
</evidence>
<evidence type="ECO:0000259" key="7">
    <source>
        <dbReference type="Pfam" id="PF04542"/>
    </source>
</evidence>
<evidence type="ECO:0000256" key="2">
    <source>
        <dbReference type="ARBA" id="ARBA00023015"/>
    </source>
</evidence>
<evidence type="ECO:0000256" key="1">
    <source>
        <dbReference type="ARBA" id="ARBA00010641"/>
    </source>
</evidence>
<keyword evidence="5 6" id="KW-0804">Transcription</keyword>
<gene>
    <name evidence="9" type="ORF">SAMN05216243_2372</name>
</gene>